<protein>
    <submittedName>
        <fullName evidence="8">GTP-binding protein</fullName>
    </submittedName>
</protein>
<dbReference type="Pfam" id="PF07683">
    <property type="entry name" value="CobW_C"/>
    <property type="match status" value="1"/>
</dbReference>
<dbReference type="Gene3D" id="3.30.1220.10">
    <property type="entry name" value="CobW-like, C-terminal domain"/>
    <property type="match status" value="1"/>
</dbReference>
<comment type="similarity">
    <text evidence="4">Belongs to the SIMIBI class G3E GTPase family. ZNG1 subfamily.</text>
</comment>
<comment type="function">
    <text evidence="5">Zinc chaperone that directly transfers zinc cofactor to target proteins, thereby activating them. Zinc is transferred from the CXCC motif in the GTPase domain to the zinc binding site in target proteins in a process requiring GTP hydrolysis.</text>
</comment>
<evidence type="ECO:0000256" key="1">
    <source>
        <dbReference type="ARBA" id="ARBA00022741"/>
    </source>
</evidence>
<dbReference type="SUPFAM" id="SSF52540">
    <property type="entry name" value="P-loop containing nucleoside triphosphate hydrolases"/>
    <property type="match status" value="1"/>
</dbReference>
<gene>
    <name evidence="8" type="ORF">WG926_15905</name>
</gene>
<dbReference type="InterPro" id="IPR051316">
    <property type="entry name" value="Zinc-reg_GTPase_activator"/>
</dbReference>
<dbReference type="CDD" id="cd03112">
    <property type="entry name" value="CobW-like"/>
    <property type="match status" value="1"/>
</dbReference>
<evidence type="ECO:0000256" key="2">
    <source>
        <dbReference type="ARBA" id="ARBA00022801"/>
    </source>
</evidence>
<dbReference type="PANTHER" id="PTHR13748">
    <property type="entry name" value="COBW-RELATED"/>
    <property type="match status" value="1"/>
</dbReference>
<feature type="domain" description="CobW C-terminal" evidence="7">
    <location>
        <begin position="236"/>
        <end position="329"/>
    </location>
</feature>
<evidence type="ECO:0000256" key="6">
    <source>
        <dbReference type="ARBA" id="ARBA00049117"/>
    </source>
</evidence>
<dbReference type="SMART" id="SM00833">
    <property type="entry name" value="CobW_C"/>
    <property type="match status" value="1"/>
</dbReference>
<evidence type="ECO:0000313" key="9">
    <source>
        <dbReference type="Proteomes" id="UP001413721"/>
    </source>
</evidence>
<keyword evidence="3" id="KW-0143">Chaperone</keyword>
<dbReference type="InterPro" id="IPR003495">
    <property type="entry name" value="CobW/HypB/UreG_nucleotide-bd"/>
</dbReference>
<comment type="catalytic activity">
    <reaction evidence="6">
        <text>GTP + H2O = GDP + phosphate + H(+)</text>
        <dbReference type="Rhea" id="RHEA:19669"/>
        <dbReference type="ChEBI" id="CHEBI:15377"/>
        <dbReference type="ChEBI" id="CHEBI:15378"/>
        <dbReference type="ChEBI" id="CHEBI:37565"/>
        <dbReference type="ChEBI" id="CHEBI:43474"/>
        <dbReference type="ChEBI" id="CHEBI:58189"/>
    </reaction>
    <physiologicalReaction direction="left-to-right" evidence="6">
        <dbReference type="Rhea" id="RHEA:19670"/>
    </physiologicalReaction>
</comment>
<dbReference type="RefSeq" id="WP_345937754.1">
    <property type="nucleotide sequence ID" value="NZ_JBBKTW010000005.1"/>
</dbReference>
<evidence type="ECO:0000256" key="5">
    <source>
        <dbReference type="ARBA" id="ARBA00045658"/>
    </source>
</evidence>
<dbReference type="SUPFAM" id="SSF90002">
    <property type="entry name" value="Hypothetical protein YjiA, C-terminal domain"/>
    <property type="match status" value="1"/>
</dbReference>
<sequence>MLDISSSRIPLTIIGGFLGSGKTTLLNRIISSADGRRFAVIVNDFGDINIDARLVVSVEGETIALSNGCICCVIRDDLVTEVQKLCRLPDPPEHIIIESSGVSRPLSIVDSFFRPEIRQLVDVQTIITLLDADLVVDEAATYADIAYAQIAVADLVVVNKIDLVSSAQRAAVRAQVERIVPRARIVETTFGRIPLALLFDHDVSAAIPRLPREMDPTHLHVHSANDDHGHDHSGDFSSWGYRSTEKSFSFNAIQRIVEKLPRGIYRAKGLIRLTLGNGEHGIFQLAGRRSSLKLTPSTPGVAVTTEIVFIGQPGTITDNDLRDLIDDAWRTANDPLSGPHIVTDLRAFQVEFV</sequence>
<dbReference type="Gene3D" id="3.40.50.300">
    <property type="entry name" value="P-loop containing nucleotide triphosphate hydrolases"/>
    <property type="match status" value="1"/>
</dbReference>
<name>A0ABU9YLX7_9PROT</name>
<evidence type="ECO:0000313" key="8">
    <source>
        <dbReference type="EMBL" id="MEN2989802.1"/>
    </source>
</evidence>
<proteinExistence type="inferred from homology"/>
<reference evidence="8 9" key="1">
    <citation type="submission" date="2024-03" db="EMBL/GenBank/DDBJ databases">
        <title>High-quality draft genome sequencing of Tistrella sp. BH-R2-4.</title>
        <authorList>
            <person name="Dong C."/>
        </authorList>
    </citation>
    <scope>NUCLEOTIDE SEQUENCE [LARGE SCALE GENOMIC DNA]</scope>
    <source>
        <strain evidence="8 9">BH-R2-4</strain>
    </source>
</reference>
<evidence type="ECO:0000256" key="3">
    <source>
        <dbReference type="ARBA" id="ARBA00023186"/>
    </source>
</evidence>
<keyword evidence="1" id="KW-0547">Nucleotide-binding</keyword>
<dbReference type="EMBL" id="JBBKTW010000005">
    <property type="protein sequence ID" value="MEN2989802.1"/>
    <property type="molecule type" value="Genomic_DNA"/>
</dbReference>
<dbReference type="Proteomes" id="UP001413721">
    <property type="component" value="Unassembled WGS sequence"/>
</dbReference>
<accession>A0ABU9YLX7</accession>
<evidence type="ECO:0000256" key="4">
    <source>
        <dbReference type="ARBA" id="ARBA00034320"/>
    </source>
</evidence>
<dbReference type="Pfam" id="PF02492">
    <property type="entry name" value="cobW"/>
    <property type="match status" value="1"/>
</dbReference>
<dbReference type="InterPro" id="IPR027417">
    <property type="entry name" value="P-loop_NTPase"/>
</dbReference>
<dbReference type="PANTHER" id="PTHR13748:SF59">
    <property type="entry name" value="COBW C-TERMINAL DOMAIN-CONTAINING PROTEIN"/>
    <property type="match status" value="1"/>
</dbReference>
<keyword evidence="9" id="KW-1185">Reference proteome</keyword>
<evidence type="ECO:0000259" key="7">
    <source>
        <dbReference type="SMART" id="SM00833"/>
    </source>
</evidence>
<organism evidence="8 9">
    <name type="scientific">Tistrella arctica</name>
    <dbReference type="NCBI Taxonomy" id="3133430"/>
    <lineage>
        <taxon>Bacteria</taxon>
        <taxon>Pseudomonadati</taxon>
        <taxon>Pseudomonadota</taxon>
        <taxon>Alphaproteobacteria</taxon>
        <taxon>Geminicoccales</taxon>
        <taxon>Geminicoccaceae</taxon>
        <taxon>Tistrella</taxon>
    </lineage>
</organism>
<keyword evidence="2" id="KW-0378">Hydrolase</keyword>
<comment type="caution">
    <text evidence="8">The sequence shown here is derived from an EMBL/GenBank/DDBJ whole genome shotgun (WGS) entry which is preliminary data.</text>
</comment>
<dbReference type="InterPro" id="IPR036627">
    <property type="entry name" value="CobW-likC_sf"/>
</dbReference>
<dbReference type="InterPro" id="IPR011629">
    <property type="entry name" value="CobW-like_C"/>
</dbReference>